<keyword evidence="2" id="KW-0812">Transmembrane</keyword>
<evidence type="ECO:0000256" key="2">
    <source>
        <dbReference type="SAM" id="Phobius"/>
    </source>
</evidence>
<dbReference type="PROSITE" id="PS00141">
    <property type="entry name" value="ASP_PROTEASE"/>
    <property type="match status" value="1"/>
</dbReference>
<dbReference type="SUPFAM" id="SSF50630">
    <property type="entry name" value="Acid proteases"/>
    <property type="match status" value="1"/>
</dbReference>
<reference evidence="4 5" key="1">
    <citation type="submission" date="2019-07" db="EMBL/GenBank/DDBJ databases">
        <title>De Novo Assembly of kiwifruit Actinidia rufa.</title>
        <authorList>
            <person name="Sugita-Konishi S."/>
            <person name="Sato K."/>
            <person name="Mori E."/>
            <person name="Abe Y."/>
            <person name="Kisaki G."/>
            <person name="Hamano K."/>
            <person name="Suezawa K."/>
            <person name="Otani M."/>
            <person name="Fukuda T."/>
            <person name="Manabe T."/>
            <person name="Gomi K."/>
            <person name="Tabuchi M."/>
            <person name="Akimitsu K."/>
            <person name="Kataoka I."/>
        </authorList>
    </citation>
    <scope>NUCLEOTIDE SEQUENCE [LARGE SCALE GENOMIC DNA]</scope>
    <source>
        <strain evidence="5">cv. Fuchu</strain>
    </source>
</reference>
<feature type="transmembrane region" description="Helical" evidence="2">
    <location>
        <begin position="237"/>
        <end position="256"/>
    </location>
</feature>
<name>A0A7J0EN59_9ERIC</name>
<sequence length="258" mass="27612">MASSSNCASILDYYKSYYVLLTVLIVAWGSQRCEGFGTFGYDIYHRDSDPVKGILDLNGLPEKGTVDYYAVVAHHDHLLRGRNLASAASSSAPLTFAGGNETYRISSLGFLHYANVSVGSPGLWFLAALDTGSDLFWLPCNCGTNCVSGLNTTSGEKGVLYILPGRGQKWRYINIIGRYDAKNSNTLPINPTNSSAVPPASTVEPEATSGGKNGSPINSPSTPSPPPPNGSPRLNSFTSTLLVVFFTLFIHSYIILSS</sequence>
<evidence type="ECO:0000256" key="1">
    <source>
        <dbReference type="SAM" id="MobiDB-lite"/>
    </source>
</evidence>
<evidence type="ECO:0000313" key="4">
    <source>
        <dbReference type="EMBL" id="GFY87923.1"/>
    </source>
</evidence>
<dbReference type="AlphaFoldDB" id="A0A7J0EN59"/>
<keyword evidence="5" id="KW-1185">Reference proteome</keyword>
<comment type="caution">
    <text evidence="4">The sequence shown here is derived from an EMBL/GenBank/DDBJ whole genome shotgun (WGS) entry which is preliminary data.</text>
</comment>
<organism evidence="4 5">
    <name type="scientific">Actinidia rufa</name>
    <dbReference type="NCBI Taxonomy" id="165716"/>
    <lineage>
        <taxon>Eukaryota</taxon>
        <taxon>Viridiplantae</taxon>
        <taxon>Streptophyta</taxon>
        <taxon>Embryophyta</taxon>
        <taxon>Tracheophyta</taxon>
        <taxon>Spermatophyta</taxon>
        <taxon>Magnoliopsida</taxon>
        <taxon>eudicotyledons</taxon>
        <taxon>Gunneridae</taxon>
        <taxon>Pentapetalae</taxon>
        <taxon>asterids</taxon>
        <taxon>Ericales</taxon>
        <taxon>Actinidiaceae</taxon>
        <taxon>Actinidia</taxon>
    </lineage>
</organism>
<feature type="region of interest" description="Disordered" evidence="1">
    <location>
        <begin position="187"/>
        <end position="233"/>
    </location>
</feature>
<dbReference type="InterPro" id="IPR021109">
    <property type="entry name" value="Peptidase_aspartic_dom_sf"/>
</dbReference>
<keyword evidence="4" id="KW-0378">Hydrolase</keyword>
<dbReference type="OrthoDB" id="2747330at2759"/>
<gene>
    <name evidence="4" type="ORF">Acr_05g0015620</name>
</gene>
<keyword evidence="2" id="KW-0472">Membrane</keyword>
<evidence type="ECO:0000313" key="5">
    <source>
        <dbReference type="Proteomes" id="UP000585474"/>
    </source>
</evidence>
<keyword evidence="4" id="KW-0645">Protease</keyword>
<dbReference type="GO" id="GO:0006508">
    <property type="term" value="P:proteolysis"/>
    <property type="evidence" value="ECO:0007669"/>
    <property type="project" value="UniProtKB-KW"/>
</dbReference>
<dbReference type="GO" id="GO:0004190">
    <property type="term" value="F:aspartic-type endopeptidase activity"/>
    <property type="evidence" value="ECO:0007669"/>
    <property type="project" value="InterPro"/>
</dbReference>
<feature type="domain" description="Peptidase A1" evidence="3">
    <location>
        <begin position="112"/>
        <end position="258"/>
    </location>
</feature>
<accession>A0A7J0EN59</accession>
<dbReference type="Proteomes" id="UP000585474">
    <property type="component" value="Unassembled WGS sequence"/>
</dbReference>
<keyword evidence="2" id="KW-1133">Transmembrane helix</keyword>
<dbReference type="InterPro" id="IPR001969">
    <property type="entry name" value="Aspartic_peptidase_AS"/>
</dbReference>
<dbReference type="Gene3D" id="2.40.70.10">
    <property type="entry name" value="Acid Proteases"/>
    <property type="match status" value="1"/>
</dbReference>
<dbReference type="PROSITE" id="PS51767">
    <property type="entry name" value="PEPTIDASE_A1"/>
    <property type="match status" value="1"/>
</dbReference>
<feature type="compositionally biased region" description="Polar residues" evidence="1">
    <location>
        <begin position="187"/>
        <end position="196"/>
    </location>
</feature>
<dbReference type="InterPro" id="IPR033121">
    <property type="entry name" value="PEPTIDASE_A1"/>
</dbReference>
<dbReference type="EMBL" id="BJWL01000005">
    <property type="protein sequence ID" value="GFY87923.1"/>
    <property type="molecule type" value="Genomic_DNA"/>
</dbReference>
<evidence type="ECO:0000259" key="3">
    <source>
        <dbReference type="PROSITE" id="PS51767"/>
    </source>
</evidence>
<proteinExistence type="predicted"/>
<protein>
    <submittedName>
        <fullName evidence="4">Eukaryotic aspartyl protease family protein</fullName>
    </submittedName>
</protein>